<organism evidence="1 2">
    <name type="scientific">Caligus rogercresseyi</name>
    <name type="common">Sea louse</name>
    <dbReference type="NCBI Taxonomy" id="217165"/>
    <lineage>
        <taxon>Eukaryota</taxon>
        <taxon>Metazoa</taxon>
        <taxon>Ecdysozoa</taxon>
        <taxon>Arthropoda</taxon>
        <taxon>Crustacea</taxon>
        <taxon>Multicrustacea</taxon>
        <taxon>Hexanauplia</taxon>
        <taxon>Copepoda</taxon>
        <taxon>Siphonostomatoida</taxon>
        <taxon>Caligidae</taxon>
        <taxon>Caligus</taxon>
    </lineage>
</organism>
<gene>
    <name evidence="1" type="ORF">FKW44_015500</name>
</gene>
<evidence type="ECO:0008006" key="3">
    <source>
        <dbReference type="Google" id="ProtNLM"/>
    </source>
</evidence>
<dbReference type="Proteomes" id="UP000595437">
    <property type="component" value="Chromosome 10"/>
</dbReference>
<reference evidence="2" key="1">
    <citation type="submission" date="2021-01" db="EMBL/GenBank/DDBJ databases">
        <title>Caligus Genome Assembly.</title>
        <authorList>
            <person name="Gallardo-Escarate C."/>
        </authorList>
    </citation>
    <scope>NUCLEOTIDE SEQUENCE [LARGE SCALE GENOMIC DNA]</scope>
</reference>
<name>A0A7T8H0K3_CALRO</name>
<proteinExistence type="predicted"/>
<dbReference type="EMBL" id="CP045899">
    <property type="protein sequence ID" value="QQP41208.1"/>
    <property type="molecule type" value="Genomic_DNA"/>
</dbReference>
<protein>
    <recommendedName>
        <fullName evidence="3">DUF659 domain-containing protein</fullName>
    </recommendedName>
</protein>
<evidence type="ECO:0000313" key="2">
    <source>
        <dbReference type="Proteomes" id="UP000595437"/>
    </source>
</evidence>
<dbReference type="OrthoDB" id="6618694at2759"/>
<sequence>MLPPYYLKAGRGLQNMLPNLIHVTCLCHGLIRVVEFVREDFSPCEPIGLRG</sequence>
<evidence type="ECO:0000313" key="1">
    <source>
        <dbReference type="EMBL" id="QQP41208.1"/>
    </source>
</evidence>
<accession>A0A7T8H0K3</accession>
<keyword evidence="2" id="KW-1185">Reference proteome</keyword>
<dbReference type="AlphaFoldDB" id="A0A7T8H0K3"/>